<evidence type="ECO:0000313" key="3">
    <source>
        <dbReference type="EMBL" id="KAJ9668456.1"/>
    </source>
</evidence>
<dbReference type="EMBL" id="JAPDRL010000007">
    <property type="protein sequence ID" value="KAJ9668456.1"/>
    <property type="molecule type" value="Genomic_DNA"/>
</dbReference>
<dbReference type="SUPFAM" id="SSF117281">
    <property type="entry name" value="Kelch motif"/>
    <property type="match status" value="1"/>
</dbReference>
<name>A0ABQ9P393_9PEZI</name>
<dbReference type="Gene3D" id="2.120.10.80">
    <property type="entry name" value="Kelch-type beta propeller"/>
    <property type="match status" value="1"/>
</dbReference>
<dbReference type="PANTHER" id="PTHR47435">
    <property type="entry name" value="KELCH REPEAT PROTEIN (AFU_ORTHOLOGUE AFUA_5G12780)"/>
    <property type="match status" value="1"/>
</dbReference>
<proteinExistence type="predicted"/>
<dbReference type="PANTHER" id="PTHR47435:SF10">
    <property type="entry name" value="TIP ELONGATION ABERRANT PROTEIN 3"/>
    <property type="match status" value="1"/>
</dbReference>
<gene>
    <name evidence="3" type="ORF">H2201_001504</name>
</gene>
<organism evidence="3 4">
    <name type="scientific">Coniosporium apollinis</name>
    <dbReference type="NCBI Taxonomy" id="61459"/>
    <lineage>
        <taxon>Eukaryota</taxon>
        <taxon>Fungi</taxon>
        <taxon>Dikarya</taxon>
        <taxon>Ascomycota</taxon>
        <taxon>Pezizomycotina</taxon>
        <taxon>Dothideomycetes</taxon>
        <taxon>Dothideomycetes incertae sedis</taxon>
        <taxon>Coniosporium</taxon>
    </lineage>
</organism>
<dbReference type="Pfam" id="PF24681">
    <property type="entry name" value="Kelch_KLHDC2_KLHL20_DRC7"/>
    <property type="match status" value="1"/>
</dbReference>
<evidence type="ECO:0000256" key="2">
    <source>
        <dbReference type="ARBA" id="ARBA00023004"/>
    </source>
</evidence>
<keyword evidence="4" id="KW-1185">Reference proteome</keyword>
<keyword evidence="2" id="KW-0408">Iron</keyword>
<sequence>MEAAAGLVVAEQVISTAVEGGAIAGYAAAQPTMPLIGHLTRFATPGSSPISDPFSLRGHCISVVNGKAYIFGGRNVEDGSLAGNEMHIVTLPHSTASPEPAYKCVPAIPAVEGGDVPSPAEGYIAAPPGNSIAVLGRGDSGNEDVWAFDTESLTWSRLDVDGESSNFPQAREGVHSNAVVHSNSLILQLGNEVWSFDMPKRSWTNLFLPTTPASGTVTCHAVTVAQNKVYALTSTDGLGGEFWTLDLVAPAAEWERTEFPSNPLIPGPKLNRERTGTLLPVSTGKGREYLLYVVSMEEMWTYQLPSAKSTLASMKDYIREQAGADPGTGSWGKVELKMPENGISETRDYACAGVDASTILFCGKGGYLLHLK</sequence>
<protein>
    <submittedName>
        <fullName evidence="3">Uncharacterized protein</fullName>
    </submittedName>
</protein>
<dbReference type="InterPro" id="IPR015915">
    <property type="entry name" value="Kelch-typ_b-propeller"/>
</dbReference>
<dbReference type="Proteomes" id="UP001172684">
    <property type="component" value="Unassembled WGS sequence"/>
</dbReference>
<evidence type="ECO:0000256" key="1">
    <source>
        <dbReference type="ARBA" id="ARBA00022737"/>
    </source>
</evidence>
<accession>A0ABQ9P393</accession>
<keyword evidence="1" id="KW-0677">Repeat</keyword>
<evidence type="ECO:0000313" key="4">
    <source>
        <dbReference type="Proteomes" id="UP001172684"/>
    </source>
</evidence>
<comment type="caution">
    <text evidence="3">The sequence shown here is derived from an EMBL/GenBank/DDBJ whole genome shotgun (WGS) entry which is preliminary data.</text>
</comment>
<reference evidence="3" key="1">
    <citation type="submission" date="2022-10" db="EMBL/GenBank/DDBJ databases">
        <title>Culturing micro-colonial fungi from biological soil crusts in the Mojave desert and describing Neophaeococcomyces mojavensis, and introducing the new genera and species Taxawa tesnikishii.</title>
        <authorList>
            <person name="Kurbessoian T."/>
            <person name="Stajich J.E."/>
        </authorList>
    </citation>
    <scope>NUCLEOTIDE SEQUENCE</scope>
    <source>
        <strain evidence="3">TK_1</strain>
    </source>
</reference>